<name>A0A7J7WHC2_MYOMY</name>
<reference evidence="1 2" key="1">
    <citation type="journal article" date="2020" name="Nature">
        <title>Six reference-quality genomes reveal evolution of bat adaptations.</title>
        <authorList>
            <person name="Jebb D."/>
            <person name="Huang Z."/>
            <person name="Pippel M."/>
            <person name="Hughes G.M."/>
            <person name="Lavrichenko K."/>
            <person name="Devanna P."/>
            <person name="Winkler S."/>
            <person name="Jermiin L.S."/>
            <person name="Skirmuntt E.C."/>
            <person name="Katzourakis A."/>
            <person name="Burkitt-Gray L."/>
            <person name="Ray D.A."/>
            <person name="Sullivan K.A.M."/>
            <person name="Roscito J.G."/>
            <person name="Kirilenko B.M."/>
            <person name="Davalos L.M."/>
            <person name="Corthals A.P."/>
            <person name="Power M.L."/>
            <person name="Jones G."/>
            <person name="Ransome R.D."/>
            <person name="Dechmann D.K.N."/>
            <person name="Locatelli A.G."/>
            <person name="Puechmaille S.J."/>
            <person name="Fedrigo O."/>
            <person name="Jarvis E.D."/>
            <person name="Hiller M."/>
            <person name="Vernes S.C."/>
            <person name="Myers E.W."/>
            <person name="Teeling E.C."/>
        </authorList>
    </citation>
    <scope>NUCLEOTIDE SEQUENCE [LARGE SCALE GENOMIC DNA]</scope>
    <source>
        <strain evidence="1">MMyoMyo1</strain>
        <tissue evidence="1">Flight muscle</tissue>
    </source>
</reference>
<organism evidence="1 2">
    <name type="scientific">Myotis myotis</name>
    <name type="common">Greater mouse-eared bat</name>
    <name type="synonym">Vespertilio myotis</name>
    <dbReference type="NCBI Taxonomy" id="51298"/>
    <lineage>
        <taxon>Eukaryota</taxon>
        <taxon>Metazoa</taxon>
        <taxon>Chordata</taxon>
        <taxon>Craniata</taxon>
        <taxon>Vertebrata</taxon>
        <taxon>Euteleostomi</taxon>
        <taxon>Mammalia</taxon>
        <taxon>Eutheria</taxon>
        <taxon>Laurasiatheria</taxon>
        <taxon>Chiroptera</taxon>
        <taxon>Yangochiroptera</taxon>
        <taxon>Vespertilionidae</taxon>
        <taxon>Myotis</taxon>
    </lineage>
</organism>
<protein>
    <submittedName>
        <fullName evidence="1">Uncharacterized protein</fullName>
    </submittedName>
</protein>
<accession>A0A7J7WHC2</accession>
<proteinExistence type="predicted"/>
<dbReference type="AlphaFoldDB" id="A0A7J7WHC2"/>
<comment type="caution">
    <text evidence="1">The sequence shown here is derived from an EMBL/GenBank/DDBJ whole genome shotgun (WGS) entry which is preliminary data.</text>
</comment>
<dbReference type="EMBL" id="JABWUV010000008">
    <property type="protein sequence ID" value="KAF6336789.1"/>
    <property type="molecule type" value="Genomic_DNA"/>
</dbReference>
<gene>
    <name evidence="1" type="ORF">mMyoMyo1_012011</name>
</gene>
<sequence length="203" mass="22811">MEAKEMPPNCFQIFHRIPQATSLLGSDQIPNHISRNFSSVHRFFFKLKSNTKTSLAGMGAEPMQKQPVQESPLFLPERAQLRRRRLSEEQGLVFLRPHPPTHPAEQTAPPAFNIKLCLKDENAASVFLLNAITADLWKQSRSFSPPDVAHFPEEQSSINTFIFLSLSPRAGTFPNSPVFCNSHSSVSLHILNRNLLSSVPDHC</sequence>
<evidence type="ECO:0000313" key="2">
    <source>
        <dbReference type="Proteomes" id="UP000527355"/>
    </source>
</evidence>
<keyword evidence="2" id="KW-1185">Reference proteome</keyword>
<dbReference type="Proteomes" id="UP000527355">
    <property type="component" value="Unassembled WGS sequence"/>
</dbReference>
<evidence type="ECO:0000313" key="1">
    <source>
        <dbReference type="EMBL" id="KAF6336789.1"/>
    </source>
</evidence>